<evidence type="ECO:0000313" key="1">
    <source>
        <dbReference type="EMBL" id="MBA4867437.1"/>
    </source>
</evidence>
<accession>A0A7W2HKR3</accession>
<feature type="non-terminal residue" evidence="1">
    <location>
        <position position="71"/>
    </location>
</feature>
<dbReference type="AlphaFoldDB" id="A0A7W2HKR3"/>
<dbReference type="RefSeq" id="WP_181868739.1">
    <property type="nucleotide sequence ID" value="NZ_JACEQY010000227.1"/>
</dbReference>
<proteinExistence type="predicted"/>
<protein>
    <submittedName>
        <fullName evidence="1">Uncharacterized protein</fullName>
    </submittedName>
</protein>
<feature type="non-terminal residue" evidence="1">
    <location>
        <position position="1"/>
    </location>
</feature>
<comment type="caution">
    <text evidence="1">The sequence shown here is derived from an EMBL/GenBank/DDBJ whole genome shotgun (WGS) entry which is preliminary data.</text>
</comment>
<reference evidence="1 2" key="1">
    <citation type="submission" date="2020-07" db="EMBL/GenBank/DDBJ databases">
        <title>Streptomyces isolated from Indian soil.</title>
        <authorList>
            <person name="Mandal S."/>
            <person name="Maiti P.K."/>
        </authorList>
    </citation>
    <scope>NUCLEOTIDE SEQUENCE [LARGE SCALE GENOMIC DNA]</scope>
    <source>
        <strain evidence="1 2">PSKA54</strain>
    </source>
</reference>
<name>A0A7W2HKR3_9ACTN</name>
<keyword evidence="2" id="KW-1185">Reference proteome</keyword>
<dbReference type="Proteomes" id="UP000586976">
    <property type="component" value="Unassembled WGS sequence"/>
</dbReference>
<sequence length="71" mass="7544">AASPEQRRSVHLALANATDIDTDPDRHAWHRAHGTAQPDERIAAELEHSAVRAQARGGLAAAAAFLERAVA</sequence>
<gene>
    <name evidence="1" type="ORF">H1V43_40510</name>
</gene>
<evidence type="ECO:0000313" key="2">
    <source>
        <dbReference type="Proteomes" id="UP000586976"/>
    </source>
</evidence>
<dbReference type="EMBL" id="JACEQY010000227">
    <property type="protein sequence ID" value="MBA4867437.1"/>
    <property type="molecule type" value="Genomic_DNA"/>
</dbReference>
<organism evidence="1 2">
    <name type="scientific">Streptomyces himalayensis subsp. aureolus</name>
    <dbReference type="NCBI Taxonomy" id="2758039"/>
    <lineage>
        <taxon>Bacteria</taxon>
        <taxon>Bacillati</taxon>
        <taxon>Actinomycetota</taxon>
        <taxon>Actinomycetes</taxon>
        <taxon>Kitasatosporales</taxon>
        <taxon>Streptomycetaceae</taxon>
        <taxon>Streptomyces</taxon>
        <taxon>Streptomyces himalayensis</taxon>
    </lineage>
</organism>